<protein>
    <submittedName>
        <fullName evidence="2">Uncharacterized protein</fullName>
    </submittedName>
</protein>
<feature type="compositionally biased region" description="Basic and acidic residues" evidence="1">
    <location>
        <begin position="81"/>
        <end position="92"/>
    </location>
</feature>
<sequence length="151" mass="15920">MDSDTRIGSGITSKERNRICCSSRSFIGKAAPRCIFYMLYHRSDQCGGKPIYSGFAAGFSAKGKGEKMAELCAVAVSGESRVGRGEGKEQKGQKNPHGQAHVGREKPDRVKQTLPVSVIFSSGGGGPSAGAFRARAPAGGHQIFTRSEGGR</sequence>
<gene>
    <name evidence="2" type="ORF">AERO8C_120470</name>
</gene>
<evidence type="ECO:0000256" key="1">
    <source>
        <dbReference type="SAM" id="MobiDB-lite"/>
    </source>
</evidence>
<proteinExistence type="predicted"/>
<dbReference type="Proteomes" id="UP000439123">
    <property type="component" value="Unassembled WGS sequence"/>
</dbReference>
<feature type="compositionally biased region" description="Basic and acidic residues" evidence="1">
    <location>
        <begin position="102"/>
        <end position="111"/>
    </location>
</feature>
<dbReference type="AlphaFoldDB" id="A0A653KRL9"/>
<dbReference type="EMBL" id="CABWLC010000004">
    <property type="protein sequence ID" value="VXA82021.1"/>
    <property type="molecule type" value="Genomic_DNA"/>
</dbReference>
<reference evidence="2 3" key="1">
    <citation type="submission" date="2019-10" db="EMBL/GenBank/DDBJ databases">
        <authorList>
            <person name="Karimi E."/>
        </authorList>
    </citation>
    <scope>NUCLEOTIDE SEQUENCE [LARGE SCALE GENOMIC DNA]</scope>
    <source>
        <strain evidence="2">Aeromonas sp. 8C</strain>
    </source>
</reference>
<feature type="region of interest" description="Disordered" evidence="1">
    <location>
        <begin position="124"/>
        <end position="151"/>
    </location>
</feature>
<feature type="compositionally biased region" description="Low complexity" evidence="1">
    <location>
        <begin position="129"/>
        <end position="140"/>
    </location>
</feature>
<name>A0A653KRL9_AERVE</name>
<accession>A0A653KRL9</accession>
<evidence type="ECO:0000313" key="2">
    <source>
        <dbReference type="EMBL" id="VXA82021.1"/>
    </source>
</evidence>
<evidence type="ECO:0000313" key="3">
    <source>
        <dbReference type="Proteomes" id="UP000439123"/>
    </source>
</evidence>
<organism evidence="2 3">
    <name type="scientific">Aeromonas veronii</name>
    <dbReference type="NCBI Taxonomy" id="654"/>
    <lineage>
        <taxon>Bacteria</taxon>
        <taxon>Pseudomonadati</taxon>
        <taxon>Pseudomonadota</taxon>
        <taxon>Gammaproteobacteria</taxon>
        <taxon>Aeromonadales</taxon>
        <taxon>Aeromonadaceae</taxon>
        <taxon>Aeromonas</taxon>
    </lineage>
</organism>
<feature type="region of interest" description="Disordered" evidence="1">
    <location>
        <begin position="79"/>
        <end position="111"/>
    </location>
</feature>